<dbReference type="STRING" id="7719.ENSCINP00000011710"/>
<proteinExistence type="inferred from homology"/>
<evidence type="ECO:0000256" key="7">
    <source>
        <dbReference type="SAM" id="Coils"/>
    </source>
</evidence>
<dbReference type="Proteomes" id="UP000008144">
    <property type="component" value="Chromosome 9"/>
</dbReference>
<dbReference type="EMBL" id="EAAA01002881">
    <property type="status" value="NOT_ANNOTATED_CDS"/>
    <property type="molecule type" value="Genomic_DNA"/>
</dbReference>
<dbReference type="GO" id="GO:0051315">
    <property type="term" value="P:attachment of mitotic spindle microtubules to kinetochore"/>
    <property type="evidence" value="ECO:0000318"/>
    <property type="project" value="GO_Central"/>
</dbReference>
<evidence type="ECO:0000256" key="6">
    <source>
        <dbReference type="ARBA" id="ARBA00023306"/>
    </source>
</evidence>
<dbReference type="Ensembl" id="ENSCINT00000011710.3">
    <property type="protein sequence ID" value="ENSCINP00000011710.3"/>
    <property type="gene ID" value="ENSCING00000005648.3"/>
</dbReference>
<dbReference type="PANTHER" id="PTHR23168">
    <property type="entry name" value="MITOTIC SPINDLE ASSEMBLY CHECKPOINT PROTEIN MAD1 MITOTIC ARREST DEFICIENT-LIKE PROTEIN 1"/>
    <property type="match status" value="1"/>
</dbReference>
<dbReference type="RefSeq" id="XP_002126990.1">
    <property type="nucleotide sequence ID" value="XM_002126954.5"/>
</dbReference>
<evidence type="ECO:0000313" key="8">
    <source>
        <dbReference type="Ensembl" id="ENSCINP00000011710.3"/>
    </source>
</evidence>
<comment type="similarity">
    <text evidence="2">Belongs to the MAD1 family.</text>
</comment>
<dbReference type="GO" id="GO:0007094">
    <property type="term" value="P:mitotic spindle assembly checkpoint signaling"/>
    <property type="evidence" value="ECO:0000318"/>
    <property type="project" value="GO_Central"/>
</dbReference>
<keyword evidence="9" id="KW-1185">Reference proteome</keyword>
<dbReference type="GeneID" id="100176070"/>
<keyword evidence="7" id="KW-0175">Coiled coil</keyword>
<dbReference type="GO" id="GO:0000776">
    <property type="term" value="C:kinetochore"/>
    <property type="evidence" value="ECO:0000318"/>
    <property type="project" value="GO_Central"/>
</dbReference>
<reference evidence="8" key="4">
    <citation type="submission" date="2025-09" db="UniProtKB">
        <authorList>
            <consortium name="Ensembl"/>
        </authorList>
    </citation>
    <scope>IDENTIFICATION</scope>
</reference>
<dbReference type="HOGENOM" id="CLU_023576_0_0_1"/>
<dbReference type="Gene3D" id="3.30.457.60">
    <property type="match status" value="1"/>
</dbReference>
<dbReference type="InParanoid" id="F6Y1Z7"/>
<name>F6Y1Z7_CIOIN</name>
<dbReference type="FunFam" id="3.30.457.60:FF:000002">
    <property type="entry name" value="Mitotic spindle assembly checkpoint protein MAD1"/>
    <property type="match status" value="1"/>
</dbReference>
<reference evidence="8" key="3">
    <citation type="submission" date="2025-08" db="UniProtKB">
        <authorList>
            <consortium name="Ensembl"/>
        </authorList>
    </citation>
    <scope>IDENTIFICATION</scope>
</reference>
<evidence type="ECO:0000256" key="1">
    <source>
        <dbReference type="ARBA" id="ARBA00004123"/>
    </source>
</evidence>
<keyword evidence="5" id="KW-0539">Nucleus</keyword>
<feature type="coiled-coil region" evidence="7">
    <location>
        <begin position="496"/>
        <end position="523"/>
    </location>
</feature>
<dbReference type="Gene3D" id="1.20.5.170">
    <property type="match status" value="1"/>
</dbReference>
<dbReference type="OrthoDB" id="331602at2759"/>
<sequence>MEQRFALGMTPDNTKVMRIMGEFHDFMSAAKENSMQQSSHISAIPFSLPSDDDHKQSTALQVSNVLSKVKLKQLESNHSSSEKLLIQRTVNLESKIKELEMEKQILHERCSKYQVQVTDLTQQSIDLSDKVKDLEQTKHEEILKWEESAMEIQRLKQQNEQKFAMQTQMLNERINDLMSQKLTMEKEEQLFEINQAELCSQVEQYKSQAQAAYQLQAKYDEKTNQVLQAEHTIHELKMRLENVQEAENMAHILKQDMNRLRQLEIDVSHLSRENSNLKLNQENCALLKEQLIAANTKLQRLEEKCNEIPKIVAENEALKEKLNKTQNATTANVDDNVSLLQNHSSFNAKLEKEIETLKEQLATSKSRSLEDRKNAAEYEIKFTEQTEAISSLKAQLIRLKKRASLFAYERDSIRSLLQTYDAELTMTSHTTQLNKRLDNMTSVNKKLHDRIVELELESQRHVEDTLRHKLQVKQMQLGGSLSSGQKQEEMSISSVLEEKSNEVLALKEKITSFETERTNLMEKIANLEAWIEQRNLNGDYNPDKTKVLHFTMNPADLAHQQSKRDITELKEQNAKLQLKLRQLEEGHEVSMSEIEFSKEAKTKLNAAELKNQRLKEVFSKKIQEFRQVCYSLMGFQVVCSSDGKFKLLSMYADSETDCLEFEVKSSGEIELLETEYTKTLTDLISLHLHHQNSIPMFLSALTVNLFGQQTMMAD</sequence>
<reference evidence="9" key="1">
    <citation type="journal article" date="2002" name="Science">
        <title>The draft genome of Ciona intestinalis: insights into chordate and vertebrate origins.</title>
        <authorList>
            <person name="Dehal P."/>
            <person name="Satou Y."/>
            <person name="Campbell R.K."/>
            <person name="Chapman J."/>
            <person name="Degnan B."/>
            <person name="De Tomaso A."/>
            <person name="Davidson B."/>
            <person name="Di Gregorio A."/>
            <person name="Gelpke M."/>
            <person name="Goodstein D.M."/>
            <person name="Harafuji N."/>
            <person name="Hastings K.E."/>
            <person name="Ho I."/>
            <person name="Hotta K."/>
            <person name="Huang W."/>
            <person name="Kawashima T."/>
            <person name="Lemaire P."/>
            <person name="Martinez D."/>
            <person name="Meinertzhagen I.A."/>
            <person name="Necula S."/>
            <person name="Nonaka M."/>
            <person name="Putnam N."/>
            <person name="Rash S."/>
            <person name="Saiga H."/>
            <person name="Satake M."/>
            <person name="Terry A."/>
            <person name="Yamada L."/>
            <person name="Wang H.G."/>
            <person name="Awazu S."/>
            <person name="Azumi K."/>
            <person name="Boore J."/>
            <person name="Branno M."/>
            <person name="Chin-Bow S."/>
            <person name="DeSantis R."/>
            <person name="Doyle S."/>
            <person name="Francino P."/>
            <person name="Keys D.N."/>
            <person name="Haga S."/>
            <person name="Hayashi H."/>
            <person name="Hino K."/>
            <person name="Imai K.S."/>
            <person name="Inaba K."/>
            <person name="Kano S."/>
            <person name="Kobayashi K."/>
            <person name="Kobayashi M."/>
            <person name="Lee B.I."/>
            <person name="Makabe K.W."/>
            <person name="Manohar C."/>
            <person name="Matassi G."/>
            <person name="Medina M."/>
            <person name="Mochizuki Y."/>
            <person name="Mount S."/>
            <person name="Morishita T."/>
            <person name="Miura S."/>
            <person name="Nakayama A."/>
            <person name="Nishizaka S."/>
            <person name="Nomoto H."/>
            <person name="Ohta F."/>
            <person name="Oishi K."/>
            <person name="Rigoutsos I."/>
            <person name="Sano M."/>
            <person name="Sasaki A."/>
            <person name="Sasakura Y."/>
            <person name="Shoguchi E."/>
            <person name="Shin-i T."/>
            <person name="Spagnuolo A."/>
            <person name="Stainier D."/>
            <person name="Suzuki M.M."/>
            <person name="Tassy O."/>
            <person name="Takatori N."/>
            <person name="Tokuoka M."/>
            <person name="Yagi K."/>
            <person name="Yoshizaki F."/>
            <person name="Wada S."/>
            <person name="Zhang C."/>
            <person name="Hyatt P.D."/>
            <person name="Larimer F."/>
            <person name="Detter C."/>
            <person name="Doggett N."/>
            <person name="Glavina T."/>
            <person name="Hawkins T."/>
            <person name="Richardson P."/>
            <person name="Lucas S."/>
            <person name="Kohara Y."/>
            <person name="Levine M."/>
            <person name="Satoh N."/>
            <person name="Rokhsar D.S."/>
        </authorList>
    </citation>
    <scope>NUCLEOTIDE SEQUENCE [LARGE SCALE GENOMIC DNA]</scope>
</reference>
<protein>
    <submittedName>
        <fullName evidence="8">Mitotic spindle assembly checkpoint protein MAD1</fullName>
    </submittedName>
</protein>
<dbReference type="GeneTree" id="ENSGT00390000001316"/>
<gene>
    <name evidence="8" type="primary">LOC100176070</name>
</gene>
<organism evidence="8 9">
    <name type="scientific">Ciona intestinalis</name>
    <name type="common">Transparent sea squirt</name>
    <name type="synonym">Ascidia intestinalis</name>
    <dbReference type="NCBI Taxonomy" id="7719"/>
    <lineage>
        <taxon>Eukaryota</taxon>
        <taxon>Metazoa</taxon>
        <taxon>Chordata</taxon>
        <taxon>Tunicata</taxon>
        <taxon>Ascidiacea</taxon>
        <taxon>Phlebobranchia</taxon>
        <taxon>Cionidae</taxon>
        <taxon>Ciona</taxon>
    </lineage>
</organism>
<accession>A0A1W2W9B2</accession>
<dbReference type="GO" id="GO:0005635">
    <property type="term" value="C:nuclear envelope"/>
    <property type="evidence" value="ECO:0000318"/>
    <property type="project" value="GO_Central"/>
</dbReference>
<evidence type="ECO:0000256" key="4">
    <source>
        <dbReference type="ARBA" id="ARBA00022776"/>
    </source>
</evidence>
<feature type="coiled-coil region" evidence="7">
    <location>
        <begin position="219"/>
        <end position="386"/>
    </location>
</feature>
<dbReference type="GO" id="GO:0072686">
    <property type="term" value="C:mitotic spindle"/>
    <property type="evidence" value="ECO:0000318"/>
    <property type="project" value="GO_Central"/>
</dbReference>
<comment type="subcellular location">
    <subcellularLocation>
        <location evidence="1">Nucleus</location>
    </subcellularLocation>
</comment>
<keyword evidence="6" id="KW-0131">Cell cycle</keyword>
<dbReference type="FunCoup" id="F6Y1Z7">
    <property type="interactions" value="890"/>
</dbReference>
<dbReference type="AlphaFoldDB" id="F6Y1Z7"/>
<evidence type="ECO:0000313" key="9">
    <source>
        <dbReference type="Proteomes" id="UP000008144"/>
    </source>
</evidence>
<reference evidence="8" key="2">
    <citation type="journal article" date="2008" name="Genome Biol.">
        <title>Improved genome assembly and evidence-based global gene model set for the chordate Ciona intestinalis: new insight into intron and operon populations.</title>
        <authorList>
            <person name="Satou Y."/>
            <person name="Mineta K."/>
            <person name="Ogasawara M."/>
            <person name="Sasakura Y."/>
            <person name="Shoguchi E."/>
            <person name="Ueno K."/>
            <person name="Yamada L."/>
            <person name="Matsumoto J."/>
            <person name="Wasserscheid J."/>
            <person name="Dewar K."/>
            <person name="Wiley G.B."/>
            <person name="Macmil S.L."/>
            <person name="Roe B.A."/>
            <person name="Zeller R.W."/>
            <person name="Hastings K.E."/>
            <person name="Lemaire P."/>
            <person name="Lindquist E."/>
            <person name="Endo T."/>
            <person name="Hotta K."/>
            <person name="Inaba K."/>
        </authorList>
    </citation>
    <scope>NUCLEOTIDE SEQUENCE [LARGE SCALE GENOMIC DNA]</scope>
    <source>
        <strain evidence="8">wild type</strain>
    </source>
</reference>
<dbReference type="GO" id="GO:0051301">
    <property type="term" value="P:cell division"/>
    <property type="evidence" value="ECO:0007669"/>
    <property type="project" value="UniProtKB-KW"/>
</dbReference>
<dbReference type="OMA" id="YKLDFMP"/>
<dbReference type="Pfam" id="PF05557">
    <property type="entry name" value="MAD"/>
    <property type="match status" value="1"/>
</dbReference>
<evidence type="ECO:0000256" key="5">
    <source>
        <dbReference type="ARBA" id="ARBA00023242"/>
    </source>
</evidence>
<feature type="coiled-coil region" evidence="7">
    <location>
        <begin position="82"/>
        <end position="137"/>
    </location>
</feature>
<dbReference type="SUPFAM" id="SSF75704">
    <property type="entry name" value="Mitotic arrest deficient-like 1, Mad1"/>
    <property type="match status" value="1"/>
</dbReference>
<evidence type="ECO:0000256" key="3">
    <source>
        <dbReference type="ARBA" id="ARBA00022618"/>
    </source>
</evidence>
<accession>F6Y1Z7</accession>
<dbReference type="PANTHER" id="PTHR23168:SF0">
    <property type="entry name" value="MITOTIC SPINDLE ASSEMBLY CHECKPOINT PROTEIN MAD1"/>
    <property type="match status" value="1"/>
</dbReference>
<evidence type="ECO:0000256" key="2">
    <source>
        <dbReference type="ARBA" id="ARBA00008029"/>
    </source>
</evidence>
<dbReference type="KEGG" id="cin:100176070"/>
<feature type="coiled-coil region" evidence="7">
    <location>
        <begin position="559"/>
        <end position="624"/>
    </location>
</feature>
<keyword evidence="4" id="KW-0498">Mitosis</keyword>
<dbReference type="InterPro" id="IPR008672">
    <property type="entry name" value="Mad1"/>
</dbReference>
<dbReference type="Gene3D" id="6.10.250.90">
    <property type="match status" value="1"/>
</dbReference>
<keyword evidence="3" id="KW-0132">Cell division</keyword>